<sequence length="73" mass="8388">MSKPHFAPVTFFGFEKLYEVLGGGMVDDLKVLKSDAEKDVKEAKMNTRVDEEMEKKFKNLKLKDSDTFRGREG</sequence>
<name>A0ACB9C4V9_ARCLA</name>
<reference evidence="1 2" key="2">
    <citation type="journal article" date="2022" name="Mol. Ecol. Resour.">
        <title>The genomes of chicory, endive, great burdock and yacon provide insights into Asteraceae paleo-polyploidization history and plant inulin production.</title>
        <authorList>
            <person name="Fan W."/>
            <person name="Wang S."/>
            <person name="Wang H."/>
            <person name="Wang A."/>
            <person name="Jiang F."/>
            <person name="Liu H."/>
            <person name="Zhao H."/>
            <person name="Xu D."/>
            <person name="Zhang Y."/>
        </authorList>
    </citation>
    <scope>NUCLEOTIDE SEQUENCE [LARGE SCALE GENOMIC DNA]</scope>
    <source>
        <strain evidence="2">cv. Niubang</strain>
    </source>
</reference>
<proteinExistence type="predicted"/>
<keyword evidence="2" id="KW-1185">Reference proteome</keyword>
<accession>A0ACB9C4V9</accession>
<dbReference type="Proteomes" id="UP001055879">
    <property type="component" value="Linkage Group LG05"/>
</dbReference>
<evidence type="ECO:0000313" key="2">
    <source>
        <dbReference type="Proteomes" id="UP001055879"/>
    </source>
</evidence>
<reference evidence="2" key="1">
    <citation type="journal article" date="2022" name="Mol. Ecol. Resour.">
        <title>The genomes of chicory, endive, great burdock and yacon provide insights into Asteraceae palaeo-polyploidization history and plant inulin production.</title>
        <authorList>
            <person name="Fan W."/>
            <person name="Wang S."/>
            <person name="Wang H."/>
            <person name="Wang A."/>
            <person name="Jiang F."/>
            <person name="Liu H."/>
            <person name="Zhao H."/>
            <person name="Xu D."/>
            <person name="Zhang Y."/>
        </authorList>
    </citation>
    <scope>NUCLEOTIDE SEQUENCE [LARGE SCALE GENOMIC DNA]</scope>
    <source>
        <strain evidence="2">cv. Niubang</strain>
    </source>
</reference>
<gene>
    <name evidence="1" type="ORF">L6452_18018</name>
</gene>
<dbReference type="EMBL" id="CM042051">
    <property type="protein sequence ID" value="KAI3729362.1"/>
    <property type="molecule type" value="Genomic_DNA"/>
</dbReference>
<protein>
    <submittedName>
        <fullName evidence="1">Uncharacterized protein</fullName>
    </submittedName>
</protein>
<evidence type="ECO:0000313" key="1">
    <source>
        <dbReference type="EMBL" id="KAI3729362.1"/>
    </source>
</evidence>
<organism evidence="1 2">
    <name type="scientific">Arctium lappa</name>
    <name type="common">Greater burdock</name>
    <name type="synonym">Lappa major</name>
    <dbReference type="NCBI Taxonomy" id="4217"/>
    <lineage>
        <taxon>Eukaryota</taxon>
        <taxon>Viridiplantae</taxon>
        <taxon>Streptophyta</taxon>
        <taxon>Embryophyta</taxon>
        <taxon>Tracheophyta</taxon>
        <taxon>Spermatophyta</taxon>
        <taxon>Magnoliopsida</taxon>
        <taxon>eudicotyledons</taxon>
        <taxon>Gunneridae</taxon>
        <taxon>Pentapetalae</taxon>
        <taxon>asterids</taxon>
        <taxon>campanulids</taxon>
        <taxon>Asterales</taxon>
        <taxon>Asteraceae</taxon>
        <taxon>Carduoideae</taxon>
        <taxon>Cardueae</taxon>
        <taxon>Arctiinae</taxon>
        <taxon>Arctium</taxon>
    </lineage>
</organism>
<comment type="caution">
    <text evidence="1">The sequence shown here is derived from an EMBL/GenBank/DDBJ whole genome shotgun (WGS) entry which is preliminary data.</text>
</comment>